<dbReference type="SMART" id="SM00360">
    <property type="entry name" value="RRM"/>
    <property type="match status" value="2"/>
</dbReference>
<feature type="compositionally biased region" description="Polar residues" evidence="4">
    <location>
        <begin position="489"/>
        <end position="500"/>
    </location>
</feature>
<proteinExistence type="predicted"/>
<feature type="region of interest" description="Disordered" evidence="4">
    <location>
        <begin position="66"/>
        <end position="112"/>
    </location>
</feature>
<keyword evidence="2" id="KW-0694">RNA-binding</keyword>
<dbReference type="SMART" id="SM00025">
    <property type="entry name" value="Pumilio"/>
    <property type="match status" value="4"/>
</dbReference>
<sequence>MDHNGNNQTSSRVSFTPNLASTSSPLRRSRADTMPSQSSAFPYASDIFSNLTLNTTSNLNMISSRHRSGSVTLPNDDANNHNTPTTSNNFAQTPFSTGYSPYDPSSPIDENASNTIASTLASLGLDDEDDEDDEEHNTPHTSFGEHNHHALGRARSYTIAGQLGQANDMPARLANGNFNPFSPHTRSSVLHRPRAISLGMVDSSISNAFSPFDMSTGQPKQTRFNNTPLRSSRSNSNLVDLNADAMYINDDDVSYDYYGQPDGADSPSSAQAQIPSRALWLGNINPSISVPDLSQLFSAYGQVESARILSDKECAFVNFTSVESAIAAKNDLEMRLGSKLAGTPVRVGFGKADVNLAMALTNEAGPNAQGPTRALWVGNIPANMNPAILRTIFQAFGTIESVRVLSHKNCGFINFEHQEDAVRARKTLQNKEILGPGTGAVRIGFAKAPPNNPDEAEEIAGTTSQQPTTVQPSSSSTPRQPSPSPPASVYNNTTSNGSEAYQNAQWTTAMMMTSMMMNASGQQPSTQPSLHTAIASERQFIMQQLGFEVSEKMKEERVPLTYFSVIPTVPELNSDRKLEPLRLREMRKRLENDEQQSLEEIESVALECMDEVVELCSDYIGNTVIQKLFEHCSDETKLKMLEKIAPYLASIGVHKNGTWAAQKIIDFANTAEQIQLVRQHIAPYVPLLLLDQFGNYVVQCCLHKGPEHNQYIFDAIVDKCWEIGQGRFGARAVRSILENNIVTKEQQVYVAAAIVQNTVLLTTNANGVLLLTWLLDTSDLPGRYRVLCPRLLPYLSKLSAHKLGSMTVNKVINQTQEPDASALLLNALSETSIDSN</sequence>
<dbReference type="EMBL" id="BAABUK010000002">
    <property type="protein sequence ID" value="GAA5806916.1"/>
    <property type="molecule type" value="Genomic_DNA"/>
</dbReference>
<dbReference type="InterPro" id="IPR052645">
    <property type="entry name" value="Pumilio_domain_protein"/>
</dbReference>
<dbReference type="InterPro" id="IPR033133">
    <property type="entry name" value="PUM-HD"/>
</dbReference>
<feature type="repeat" description="Pumilio" evidence="3">
    <location>
        <begin position="643"/>
        <end position="678"/>
    </location>
</feature>
<reference evidence="7 8" key="1">
    <citation type="submission" date="2024-04" db="EMBL/GenBank/DDBJ databases">
        <title>genome sequences of Mucor flavus KT1a and Helicostylum pulchrum KT1b strains isolated from the surface of a dry-aged beef.</title>
        <authorList>
            <person name="Toyotome T."/>
            <person name="Hosono M."/>
            <person name="Torimaru M."/>
            <person name="Fukuda K."/>
            <person name="Mikami N."/>
        </authorList>
    </citation>
    <scope>NUCLEOTIDE SEQUENCE [LARGE SCALE GENOMIC DNA]</scope>
    <source>
        <strain evidence="7 8">KT1a</strain>
    </source>
</reference>
<dbReference type="InterPro" id="IPR012677">
    <property type="entry name" value="Nucleotide-bd_a/b_plait_sf"/>
</dbReference>
<evidence type="ECO:0000256" key="1">
    <source>
        <dbReference type="ARBA" id="ARBA00022737"/>
    </source>
</evidence>
<feature type="domain" description="PUM-HD" evidence="6">
    <location>
        <begin position="541"/>
        <end position="836"/>
    </location>
</feature>
<feature type="repeat" description="Pumilio" evidence="3">
    <location>
        <begin position="680"/>
        <end position="718"/>
    </location>
</feature>
<dbReference type="InterPro" id="IPR016024">
    <property type="entry name" value="ARM-type_fold"/>
</dbReference>
<dbReference type="InterPro" id="IPR001313">
    <property type="entry name" value="Pumilio_RNA-bd_rpt"/>
</dbReference>
<dbReference type="SUPFAM" id="SSF48371">
    <property type="entry name" value="ARM repeat"/>
    <property type="match status" value="1"/>
</dbReference>
<comment type="caution">
    <text evidence="7">The sequence shown here is derived from an EMBL/GenBank/DDBJ whole genome shotgun (WGS) entry which is preliminary data.</text>
</comment>
<accession>A0ABP9YJ76</accession>
<protein>
    <recommendedName>
        <fullName evidence="9">ARM repeat-containing protein</fullName>
    </recommendedName>
</protein>
<dbReference type="PROSITE" id="PS50302">
    <property type="entry name" value="PUM"/>
    <property type="match status" value="4"/>
</dbReference>
<dbReference type="Pfam" id="PF00076">
    <property type="entry name" value="RRM_1"/>
    <property type="match status" value="2"/>
</dbReference>
<evidence type="ECO:0000259" key="6">
    <source>
        <dbReference type="PROSITE" id="PS50303"/>
    </source>
</evidence>
<name>A0ABP9YJ76_9FUNG</name>
<feature type="compositionally biased region" description="Acidic residues" evidence="4">
    <location>
        <begin position="126"/>
        <end position="135"/>
    </location>
</feature>
<feature type="region of interest" description="Disordered" evidence="4">
    <location>
        <begin position="441"/>
        <end position="500"/>
    </location>
</feature>
<evidence type="ECO:0000256" key="3">
    <source>
        <dbReference type="PROSITE-ProRule" id="PRU00317"/>
    </source>
</evidence>
<feature type="compositionally biased region" description="Low complexity" evidence="4">
    <location>
        <begin position="462"/>
        <end position="479"/>
    </location>
</feature>
<dbReference type="InterPro" id="IPR035979">
    <property type="entry name" value="RBD_domain_sf"/>
</dbReference>
<evidence type="ECO:0000256" key="2">
    <source>
        <dbReference type="PROSITE-ProRule" id="PRU00176"/>
    </source>
</evidence>
<evidence type="ECO:0000256" key="4">
    <source>
        <dbReference type="SAM" id="MobiDB-lite"/>
    </source>
</evidence>
<dbReference type="PROSITE" id="PS50303">
    <property type="entry name" value="PUM_HD"/>
    <property type="match status" value="1"/>
</dbReference>
<feature type="repeat" description="Pumilio" evidence="3">
    <location>
        <begin position="790"/>
        <end position="826"/>
    </location>
</feature>
<dbReference type="PROSITE" id="PS50102">
    <property type="entry name" value="RRM"/>
    <property type="match status" value="2"/>
</dbReference>
<keyword evidence="8" id="KW-1185">Reference proteome</keyword>
<feature type="repeat" description="Pumilio" evidence="3">
    <location>
        <begin position="605"/>
        <end position="642"/>
    </location>
</feature>
<dbReference type="PANTHER" id="PTHR47093">
    <property type="entry name" value="PROTEIN JSN1-RELATED"/>
    <property type="match status" value="1"/>
</dbReference>
<feature type="compositionally biased region" description="Polar residues" evidence="4">
    <location>
        <begin position="1"/>
        <end position="26"/>
    </location>
</feature>
<organism evidence="7 8">
    <name type="scientific">Mucor flavus</name>
    <dbReference type="NCBI Taxonomy" id="439312"/>
    <lineage>
        <taxon>Eukaryota</taxon>
        <taxon>Fungi</taxon>
        <taxon>Fungi incertae sedis</taxon>
        <taxon>Mucoromycota</taxon>
        <taxon>Mucoromycotina</taxon>
        <taxon>Mucoromycetes</taxon>
        <taxon>Mucorales</taxon>
        <taxon>Mucorineae</taxon>
        <taxon>Mucoraceae</taxon>
        <taxon>Mucor</taxon>
    </lineage>
</organism>
<dbReference type="Gene3D" id="1.25.10.10">
    <property type="entry name" value="Leucine-rich Repeat Variant"/>
    <property type="match status" value="1"/>
</dbReference>
<keyword evidence="1" id="KW-0677">Repeat</keyword>
<feature type="region of interest" description="Disordered" evidence="4">
    <location>
        <begin position="126"/>
        <end position="149"/>
    </location>
</feature>
<evidence type="ECO:0000259" key="5">
    <source>
        <dbReference type="PROSITE" id="PS50102"/>
    </source>
</evidence>
<evidence type="ECO:0008006" key="9">
    <source>
        <dbReference type="Google" id="ProtNLM"/>
    </source>
</evidence>
<evidence type="ECO:0000313" key="7">
    <source>
        <dbReference type="EMBL" id="GAA5806916.1"/>
    </source>
</evidence>
<feature type="domain" description="RRM" evidence="5">
    <location>
        <begin position="373"/>
        <end position="448"/>
    </location>
</feature>
<dbReference type="Pfam" id="PF00806">
    <property type="entry name" value="PUF"/>
    <property type="match status" value="3"/>
</dbReference>
<dbReference type="PANTHER" id="PTHR47093:SF1">
    <property type="entry name" value="PROTEIN JSN1-RELATED"/>
    <property type="match status" value="1"/>
</dbReference>
<dbReference type="CDD" id="cd00590">
    <property type="entry name" value="RRM_SF"/>
    <property type="match status" value="2"/>
</dbReference>
<gene>
    <name evidence="7" type="ORF">MFLAVUS_000264</name>
</gene>
<dbReference type="InterPro" id="IPR000504">
    <property type="entry name" value="RRM_dom"/>
</dbReference>
<feature type="region of interest" description="Disordered" evidence="4">
    <location>
        <begin position="1"/>
        <end position="38"/>
    </location>
</feature>
<feature type="domain" description="RRM" evidence="5">
    <location>
        <begin position="277"/>
        <end position="352"/>
    </location>
</feature>
<feature type="compositionally biased region" description="Polar residues" evidence="4">
    <location>
        <begin position="80"/>
        <end position="99"/>
    </location>
</feature>
<dbReference type="SUPFAM" id="SSF54928">
    <property type="entry name" value="RNA-binding domain, RBD"/>
    <property type="match status" value="2"/>
</dbReference>
<dbReference type="Gene3D" id="3.30.70.330">
    <property type="match status" value="2"/>
</dbReference>
<evidence type="ECO:0000313" key="8">
    <source>
        <dbReference type="Proteomes" id="UP001473302"/>
    </source>
</evidence>
<dbReference type="Proteomes" id="UP001473302">
    <property type="component" value="Unassembled WGS sequence"/>
</dbReference>
<dbReference type="InterPro" id="IPR011989">
    <property type="entry name" value="ARM-like"/>
</dbReference>